<name>A0AAD1XBU5_EUPCR</name>
<proteinExistence type="predicted"/>
<reference evidence="1" key="1">
    <citation type="submission" date="2023-07" db="EMBL/GenBank/DDBJ databases">
        <authorList>
            <consortium name="AG Swart"/>
            <person name="Singh M."/>
            <person name="Singh A."/>
            <person name="Seah K."/>
            <person name="Emmerich C."/>
        </authorList>
    </citation>
    <scope>NUCLEOTIDE SEQUENCE</scope>
    <source>
        <strain evidence="1">DP1</strain>
    </source>
</reference>
<protein>
    <submittedName>
        <fullName evidence="1">Uncharacterized protein</fullName>
    </submittedName>
</protein>
<keyword evidence="2" id="KW-1185">Reference proteome</keyword>
<gene>
    <name evidence="1" type="ORF">ECRASSUSDP1_LOCUS6132</name>
</gene>
<comment type="caution">
    <text evidence="1">The sequence shown here is derived from an EMBL/GenBank/DDBJ whole genome shotgun (WGS) entry which is preliminary data.</text>
</comment>
<dbReference type="EMBL" id="CAMPGE010005939">
    <property type="protein sequence ID" value="CAI2364785.1"/>
    <property type="molecule type" value="Genomic_DNA"/>
</dbReference>
<dbReference type="AlphaFoldDB" id="A0AAD1XBU5"/>
<dbReference type="Proteomes" id="UP001295684">
    <property type="component" value="Unassembled WGS sequence"/>
</dbReference>
<organism evidence="1 2">
    <name type="scientific">Euplotes crassus</name>
    <dbReference type="NCBI Taxonomy" id="5936"/>
    <lineage>
        <taxon>Eukaryota</taxon>
        <taxon>Sar</taxon>
        <taxon>Alveolata</taxon>
        <taxon>Ciliophora</taxon>
        <taxon>Intramacronucleata</taxon>
        <taxon>Spirotrichea</taxon>
        <taxon>Hypotrichia</taxon>
        <taxon>Euplotida</taxon>
        <taxon>Euplotidae</taxon>
        <taxon>Moneuplotes</taxon>
    </lineage>
</organism>
<evidence type="ECO:0000313" key="2">
    <source>
        <dbReference type="Proteomes" id="UP001295684"/>
    </source>
</evidence>
<sequence length="504" mass="59415">MNTFERETNEEDSTSPLKFAPPIKNMANVKDRAKLLPRAKRHRRLQGFLTMKKSKPMDLKNKTMRDRLEEKMFYYYGNYSTNGFTFDEHMGFEEIGQELFNIDEGNGLRKRKIIPKNDPNWSRIADLILRWKGKSFARALKRINHEHSLLNQYDSTEFLRDEGYSPVLTEQKSPLELKKSLKDKKELSIEIGNTKKDIREVISKCIYNKVEHIRKTRKTSVYQKVTHLLNCEKKEVISRRRRPSSLQPRQRDIRQLSSRRIKKLKEQKKSHSVSKKKRQIYFEGKINRFGDKKYNQEIKTNKFLDISKVIARNKAYERRSALSNYSVKRKKKCRKFKNKNTSNKGKDLYNDSSYVVKTTPKSIKLSGKSNRIRDFSTFQVESLLDTYNPENRPNTGMRKRDNKEASLTHKGSMYHKMLYLQNDQTNSPNTRDNIIASSKHRKKSTHQKKVQSFKVKKSCYSFKGIRKSVFEKNKISLLSDGILKKRFSGYPYSAACSPLKSYHP</sequence>
<evidence type="ECO:0000313" key="1">
    <source>
        <dbReference type="EMBL" id="CAI2364785.1"/>
    </source>
</evidence>
<accession>A0AAD1XBU5</accession>